<accession>A0A5B7DBA8</accession>
<keyword evidence="3" id="KW-1185">Reference proteome</keyword>
<evidence type="ECO:0000313" key="3">
    <source>
        <dbReference type="Proteomes" id="UP000324222"/>
    </source>
</evidence>
<evidence type="ECO:0000313" key="2">
    <source>
        <dbReference type="EMBL" id="MPC18557.1"/>
    </source>
</evidence>
<feature type="compositionally biased region" description="Polar residues" evidence="1">
    <location>
        <begin position="56"/>
        <end position="65"/>
    </location>
</feature>
<reference evidence="2 3" key="1">
    <citation type="submission" date="2019-05" db="EMBL/GenBank/DDBJ databases">
        <title>Another draft genome of Portunus trituberculatus and its Hox gene families provides insights of decapod evolution.</title>
        <authorList>
            <person name="Jeong J.-H."/>
            <person name="Song I."/>
            <person name="Kim S."/>
            <person name="Choi T."/>
            <person name="Kim D."/>
            <person name="Ryu S."/>
            <person name="Kim W."/>
        </authorList>
    </citation>
    <scope>NUCLEOTIDE SEQUENCE [LARGE SCALE GENOMIC DNA]</scope>
    <source>
        <tissue evidence="2">Muscle</tissue>
    </source>
</reference>
<feature type="region of interest" description="Disordered" evidence="1">
    <location>
        <begin position="45"/>
        <end position="65"/>
    </location>
</feature>
<sequence>MKRCDSRETANIVTGKYGQGEQKLQLIKKKPTEVPFLKQIQGNAARRELPGWQRSHAYNSTQTTQ</sequence>
<comment type="caution">
    <text evidence="2">The sequence shown here is derived from an EMBL/GenBank/DDBJ whole genome shotgun (WGS) entry which is preliminary data.</text>
</comment>
<dbReference type="AlphaFoldDB" id="A0A5B7DBA8"/>
<proteinExistence type="predicted"/>
<dbReference type="Proteomes" id="UP000324222">
    <property type="component" value="Unassembled WGS sequence"/>
</dbReference>
<organism evidence="2 3">
    <name type="scientific">Portunus trituberculatus</name>
    <name type="common">Swimming crab</name>
    <name type="synonym">Neptunus trituberculatus</name>
    <dbReference type="NCBI Taxonomy" id="210409"/>
    <lineage>
        <taxon>Eukaryota</taxon>
        <taxon>Metazoa</taxon>
        <taxon>Ecdysozoa</taxon>
        <taxon>Arthropoda</taxon>
        <taxon>Crustacea</taxon>
        <taxon>Multicrustacea</taxon>
        <taxon>Malacostraca</taxon>
        <taxon>Eumalacostraca</taxon>
        <taxon>Eucarida</taxon>
        <taxon>Decapoda</taxon>
        <taxon>Pleocyemata</taxon>
        <taxon>Brachyura</taxon>
        <taxon>Eubrachyura</taxon>
        <taxon>Portunoidea</taxon>
        <taxon>Portunidae</taxon>
        <taxon>Portuninae</taxon>
        <taxon>Portunus</taxon>
    </lineage>
</organism>
<name>A0A5B7DBA8_PORTR</name>
<gene>
    <name evidence="2" type="ORF">E2C01_011445</name>
</gene>
<dbReference type="EMBL" id="VSRR010000691">
    <property type="protein sequence ID" value="MPC18557.1"/>
    <property type="molecule type" value="Genomic_DNA"/>
</dbReference>
<protein>
    <submittedName>
        <fullName evidence="2">Uncharacterized protein</fullName>
    </submittedName>
</protein>
<evidence type="ECO:0000256" key="1">
    <source>
        <dbReference type="SAM" id="MobiDB-lite"/>
    </source>
</evidence>